<dbReference type="GO" id="GO:0006508">
    <property type="term" value="P:proteolysis"/>
    <property type="evidence" value="ECO:0007669"/>
    <property type="project" value="UniProtKB-KW"/>
</dbReference>
<evidence type="ECO:0000256" key="5">
    <source>
        <dbReference type="ARBA" id="ARBA00022750"/>
    </source>
</evidence>
<dbReference type="EMBL" id="CYZU01000003">
    <property type="protein sequence ID" value="CUN79110.1"/>
    <property type="molecule type" value="Genomic_DNA"/>
</dbReference>
<keyword evidence="8 10" id="KW-0472">Membrane</keyword>
<protein>
    <submittedName>
        <fullName evidence="11">Lipoprotein signal peptidase</fullName>
    </submittedName>
</protein>
<feature type="transmembrane region" description="Helical" evidence="10">
    <location>
        <begin position="130"/>
        <end position="154"/>
    </location>
</feature>
<evidence type="ECO:0000256" key="8">
    <source>
        <dbReference type="ARBA" id="ARBA00023136"/>
    </source>
</evidence>
<keyword evidence="7 10" id="KW-1133">Transmembrane helix</keyword>
<evidence type="ECO:0000256" key="4">
    <source>
        <dbReference type="ARBA" id="ARBA00022692"/>
    </source>
</evidence>
<evidence type="ECO:0000313" key="12">
    <source>
        <dbReference type="Proteomes" id="UP000095544"/>
    </source>
</evidence>
<keyword evidence="11" id="KW-0449">Lipoprotein</keyword>
<keyword evidence="4 10" id="KW-0812">Transmembrane</keyword>
<dbReference type="InterPro" id="IPR001872">
    <property type="entry name" value="Peptidase_A8"/>
</dbReference>
<name>A0A173ZU33_9FIRM</name>
<keyword evidence="2" id="KW-1003">Cell membrane</keyword>
<dbReference type="STRING" id="39482.ERS852491_00513"/>
<sequence length="159" mass="18393">MIILVLMSLTLSLALIDIAIKSYVEGYMNKGEERTACKGRILIRKVYNKGMCLNLFEDHQDFVKVSSAIVTMLLTIYQCITLVRKRHYLKKAGLSLMTAGAWSNTFDRWIRGYVIDYVGFKTKWKKITRITYNLGDFFLATGAVLMMLSSVFHFKKRRN</sequence>
<gene>
    <name evidence="11" type="ORF">ERS852491_00513</name>
</gene>
<evidence type="ECO:0000256" key="7">
    <source>
        <dbReference type="ARBA" id="ARBA00022989"/>
    </source>
</evidence>
<evidence type="ECO:0000256" key="1">
    <source>
        <dbReference type="ARBA" id="ARBA00006139"/>
    </source>
</evidence>
<evidence type="ECO:0000256" key="10">
    <source>
        <dbReference type="SAM" id="Phobius"/>
    </source>
</evidence>
<dbReference type="Pfam" id="PF01252">
    <property type="entry name" value="Peptidase_A8"/>
    <property type="match status" value="1"/>
</dbReference>
<dbReference type="GO" id="GO:0004190">
    <property type="term" value="F:aspartic-type endopeptidase activity"/>
    <property type="evidence" value="ECO:0007669"/>
    <property type="project" value="UniProtKB-KW"/>
</dbReference>
<dbReference type="GO" id="GO:0016020">
    <property type="term" value="C:membrane"/>
    <property type="evidence" value="ECO:0007669"/>
    <property type="project" value="InterPro"/>
</dbReference>
<dbReference type="PRINTS" id="PR00781">
    <property type="entry name" value="LIPOSIGPTASE"/>
</dbReference>
<evidence type="ECO:0000256" key="2">
    <source>
        <dbReference type="ARBA" id="ARBA00022475"/>
    </source>
</evidence>
<organism evidence="11 12">
    <name type="scientific">Faecalicatena contorta</name>
    <dbReference type="NCBI Taxonomy" id="39482"/>
    <lineage>
        <taxon>Bacteria</taxon>
        <taxon>Bacillati</taxon>
        <taxon>Bacillota</taxon>
        <taxon>Clostridia</taxon>
        <taxon>Lachnospirales</taxon>
        <taxon>Lachnospiraceae</taxon>
        <taxon>Faecalicatena</taxon>
    </lineage>
</organism>
<evidence type="ECO:0000313" key="11">
    <source>
        <dbReference type="EMBL" id="CUN79110.1"/>
    </source>
</evidence>
<accession>A0A173ZU33</accession>
<feature type="transmembrane region" description="Helical" evidence="10">
    <location>
        <begin position="65"/>
        <end position="83"/>
    </location>
</feature>
<keyword evidence="6" id="KW-0378">Hydrolase</keyword>
<evidence type="ECO:0000256" key="3">
    <source>
        <dbReference type="ARBA" id="ARBA00022670"/>
    </source>
</evidence>
<proteinExistence type="inferred from homology"/>
<dbReference type="RefSeq" id="WP_055150739.1">
    <property type="nucleotide sequence ID" value="NZ_CYZU01000003.1"/>
</dbReference>
<comment type="similarity">
    <text evidence="1 9">Belongs to the peptidase A8 family.</text>
</comment>
<dbReference type="Proteomes" id="UP000095544">
    <property type="component" value="Unassembled WGS sequence"/>
</dbReference>
<dbReference type="OrthoDB" id="1770665at2"/>
<dbReference type="PANTHER" id="PTHR33695">
    <property type="entry name" value="LIPOPROTEIN SIGNAL PEPTIDASE"/>
    <property type="match status" value="1"/>
</dbReference>
<evidence type="ECO:0000256" key="9">
    <source>
        <dbReference type="RuleBase" id="RU004181"/>
    </source>
</evidence>
<reference evidence="11 12" key="1">
    <citation type="submission" date="2015-09" db="EMBL/GenBank/DDBJ databases">
        <authorList>
            <consortium name="Pathogen Informatics"/>
        </authorList>
    </citation>
    <scope>NUCLEOTIDE SEQUENCE [LARGE SCALE GENOMIC DNA]</scope>
    <source>
        <strain evidence="11 12">2789STDY5834876</strain>
    </source>
</reference>
<keyword evidence="3" id="KW-0645">Protease</keyword>
<dbReference type="AlphaFoldDB" id="A0A173ZU33"/>
<dbReference type="PANTHER" id="PTHR33695:SF1">
    <property type="entry name" value="LIPOPROTEIN SIGNAL PEPTIDASE"/>
    <property type="match status" value="1"/>
</dbReference>
<evidence type="ECO:0000256" key="6">
    <source>
        <dbReference type="ARBA" id="ARBA00022801"/>
    </source>
</evidence>
<keyword evidence="5" id="KW-0064">Aspartyl protease</keyword>